<dbReference type="Proteomes" id="UP000821853">
    <property type="component" value="Unassembled WGS sequence"/>
</dbReference>
<comment type="caution">
    <text evidence="1">The sequence shown here is derived from an EMBL/GenBank/DDBJ whole genome shotgun (WGS) entry which is preliminary data.</text>
</comment>
<reference evidence="1 2" key="1">
    <citation type="journal article" date="2020" name="Cell">
        <title>Large-Scale Comparative Analyses of Tick Genomes Elucidate Their Genetic Diversity and Vector Capacities.</title>
        <authorList>
            <consortium name="Tick Genome and Microbiome Consortium (TIGMIC)"/>
            <person name="Jia N."/>
            <person name="Wang J."/>
            <person name="Shi W."/>
            <person name="Du L."/>
            <person name="Sun Y."/>
            <person name="Zhan W."/>
            <person name="Jiang J.F."/>
            <person name="Wang Q."/>
            <person name="Zhang B."/>
            <person name="Ji P."/>
            <person name="Bell-Sakyi L."/>
            <person name="Cui X.M."/>
            <person name="Yuan T.T."/>
            <person name="Jiang B.G."/>
            <person name="Yang W.F."/>
            <person name="Lam T.T."/>
            <person name="Chang Q.C."/>
            <person name="Ding S.J."/>
            <person name="Wang X.J."/>
            <person name="Zhu J.G."/>
            <person name="Ruan X.D."/>
            <person name="Zhao L."/>
            <person name="Wei J.T."/>
            <person name="Ye R.Z."/>
            <person name="Que T.C."/>
            <person name="Du C.H."/>
            <person name="Zhou Y.H."/>
            <person name="Cheng J.X."/>
            <person name="Dai P.F."/>
            <person name="Guo W.B."/>
            <person name="Han X.H."/>
            <person name="Huang E.J."/>
            <person name="Li L.F."/>
            <person name="Wei W."/>
            <person name="Gao Y.C."/>
            <person name="Liu J.Z."/>
            <person name="Shao H.Z."/>
            <person name="Wang X."/>
            <person name="Wang C.C."/>
            <person name="Yang T.C."/>
            <person name="Huo Q.B."/>
            <person name="Li W."/>
            <person name="Chen H.Y."/>
            <person name="Chen S.E."/>
            <person name="Zhou L.G."/>
            <person name="Ni X.B."/>
            <person name="Tian J.H."/>
            <person name="Sheng Y."/>
            <person name="Liu T."/>
            <person name="Pan Y.S."/>
            <person name="Xia L.Y."/>
            <person name="Li J."/>
            <person name="Zhao F."/>
            <person name="Cao W.C."/>
        </authorList>
    </citation>
    <scope>NUCLEOTIDE SEQUENCE [LARGE SCALE GENOMIC DNA]</scope>
    <source>
        <strain evidence="1">HaeL-2018</strain>
    </source>
</reference>
<dbReference type="Gene3D" id="3.90.180.10">
    <property type="entry name" value="Medium-chain alcohol dehydrogenases, catalytic domain"/>
    <property type="match status" value="1"/>
</dbReference>
<name>A0A9J6GL52_HAELO</name>
<accession>A0A9J6GL52</accession>
<keyword evidence="2" id="KW-1185">Reference proteome</keyword>
<dbReference type="AlphaFoldDB" id="A0A9J6GL52"/>
<gene>
    <name evidence="1" type="ORF">HPB48_018776</name>
</gene>
<proteinExistence type="predicted"/>
<evidence type="ECO:0000313" key="2">
    <source>
        <dbReference type="Proteomes" id="UP000821853"/>
    </source>
</evidence>
<organism evidence="1 2">
    <name type="scientific">Haemaphysalis longicornis</name>
    <name type="common">Bush tick</name>
    <dbReference type="NCBI Taxonomy" id="44386"/>
    <lineage>
        <taxon>Eukaryota</taxon>
        <taxon>Metazoa</taxon>
        <taxon>Ecdysozoa</taxon>
        <taxon>Arthropoda</taxon>
        <taxon>Chelicerata</taxon>
        <taxon>Arachnida</taxon>
        <taxon>Acari</taxon>
        <taxon>Parasitiformes</taxon>
        <taxon>Ixodida</taxon>
        <taxon>Ixodoidea</taxon>
        <taxon>Ixodidae</taxon>
        <taxon>Haemaphysalinae</taxon>
        <taxon>Haemaphysalis</taxon>
    </lineage>
</organism>
<dbReference type="EMBL" id="JABSTR010000008">
    <property type="protein sequence ID" value="KAH9376325.1"/>
    <property type="molecule type" value="Genomic_DNA"/>
</dbReference>
<protein>
    <recommendedName>
        <fullName evidence="3">Alcohol dehydrogenase</fullName>
    </recommendedName>
</protein>
<dbReference type="Pfam" id="PF13602">
    <property type="entry name" value="ADH_zinc_N_2"/>
    <property type="match status" value="1"/>
</dbReference>
<sequence length="82" mass="9193">MFNNNVTFHGIQLDCLYENKDATLAVKRRIVELVNEGIASGVVQPIETIKFTRDSVEEAFRLMASGKHVGKIVIEVTCHHPL</sequence>
<dbReference type="OrthoDB" id="6538104at2759"/>
<evidence type="ECO:0008006" key="3">
    <source>
        <dbReference type="Google" id="ProtNLM"/>
    </source>
</evidence>
<evidence type="ECO:0000313" key="1">
    <source>
        <dbReference type="EMBL" id="KAH9376325.1"/>
    </source>
</evidence>
<dbReference type="VEuPathDB" id="VectorBase:HLOH_058841"/>